<dbReference type="GO" id="GO:0003682">
    <property type="term" value="F:chromatin binding"/>
    <property type="evidence" value="ECO:0007669"/>
    <property type="project" value="InterPro"/>
</dbReference>
<keyword evidence="6" id="KW-0539">Nucleus</keyword>
<dbReference type="GO" id="GO:0034399">
    <property type="term" value="C:nuclear periphery"/>
    <property type="evidence" value="ECO:0007669"/>
    <property type="project" value="TreeGrafter"/>
</dbReference>
<dbReference type="InterPro" id="IPR044780">
    <property type="entry name" value="Heh2/Src1"/>
</dbReference>
<evidence type="ECO:0000256" key="3">
    <source>
        <dbReference type="ARBA" id="ARBA00022692"/>
    </source>
</evidence>
<dbReference type="GO" id="GO:0005783">
    <property type="term" value="C:endoplasmic reticulum"/>
    <property type="evidence" value="ECO:0007669"/>
    <property type="project" value="TreeGrafter"/>
</dbReference>
<evidence type="ECO:0000259" key="9">
    <source>
        <dbReference type="Pfam" id="PF09402"/>
    </source>
</evidence>
<feature type="domain" description="Man1/Src1-like C-terminal" evidence="9">
    <location>
        <begin position="63"/>
        <end position="326"/>
    </location>
</feature>
<comment type="subcellular location">
    <subcellularLocation>
        <location evidence="1">Nucleus inner membrane</location>
    </subcellularLocation>
</comment>
<evidence type="ECO:0000313" key="11">
    <source>
        <dbReference type="Proteomes" id="UP001153555"/>
    </source>
</evidence>
<dbReference type="EMBL" id="CACSLK010026072">
    <property type="protein sequence ID" value="CAA0825474.1"/>
    <property type="molecule type" value="Genomic_DNA"/>
</dbReference>
<feature type="transmembrane region" description="Helical" evidence="8">
    <location>
        <begin position="216"/>
        <end position="237"/>
    </location>
</feature>
<keyword evidence="2" id="KW-0597">Phosphoprotein</keyword>
<comment type="caution">
    <text evidence="10">The sequence shown here is derived from an EMBL/GenBank/DDBJ whole genome shotgun (WGS) entry which is preliminary data.</text>
</comment>
<keyword evidence="3 8" id="KW-0812">Transmembrane</keyword>
<proteinExistence type="predicted"/>
<dbReference type="InterPro" id="IPR018996">
    <property type="entry name" value="Man1/Src1-like_C"/>
</dbReference>
<reference evidence="10" key="1">
    <citation type="submission" date="2019-12" db="EMBL/GenBank/DDBJ databases">
        <authorList>
            <person name="Scholes J."/>
        </authorList>
    </citation>
    <scope>NUCLEOTIDE SEQUENCE</scope>
</reference>
<dbReference type="PANTHER" id="PTHR47808:SF2">
    <property type="entry name" value="LEM DOMAIN-CONTAINING PROTEIN 2"/>
    <property type="match status" value="1"/>
</dbReference>
<evidence type="ECO:0000256" key="6">
    <source>
        <dbReference type="ARBA" id="ARBA00023242"/>
    </source>
</evidence>
<evidence type="ECO:0000256" key="4">
    <source>
        <dbReference type="ARBA" id="ARBA00022989"/>
    </source>
</evidence>
<evidence type="ECO:0000313" key="10">
    <source>
        <dbReference type="EMBL" id="CAA0825474.1"/>
    </source>
</evidence>
<feature type="compositionally biased region" description="Polar residues" evidence="7">
    <location>
        <begin position="344"/>
        <end position="359"/>
    </location>
</feature>
<dbReference type="GO" id="GO:0005637">
    <property type="term" value="C:nuclear inner membrane"/>
    <property type="evidence" value="ECO:0007669"/>
    <property type="project" value="UniProtKB-SubCell"/>
</dbReference>
<dbReference type="OrthoDB" id="341403at2759"/>
<gene>
    <name evidence="10" type="ORF">SHERM_22250</name>
</gene>
<evidence type="ECO:0000256" key="1">
    <source>
        <dbReference type="ARBA" id="ARBA00004540"/>
    </source>
</evidence>
<keyword evidence="4 8" id="KW-1133">Transmembrane helix</keyword>
<feature type="transmembrane region" description="Helical" evidence="8">
    <location>
        <begin position="27"/>
        <end position="49"/>
    </location>
</feature>
<organism evidence="10 11">
    <name type="scientific">Striga hermonthica</name>
    <name type="common">Purple witchweed</name>
    <name type="synonym">Buchnera hermonthica</name>
    <dbReference type="NCBI Taxonomy" id="68872"/>
    <lineage>
        <taxon>Eukaryota</taxon>
        <taxon>Viridiplantae</taxon>
        <taxon>Streptophyta</taxon>
        <taxon>Embryophyta</taxon>
        <taxon>Tracheophyta</taxon>
        <taxon>Spermatophyta</taxon>
        <taxon>Magnoliopsida</taxon>
        <taxon>eudicotyledons</taxon>
        <taxon>Gunneridae</taxon>
        <taxon>Pentapetalae</taxon>
        <taxon>asterids</taxon>
        <taxon>lamiids</taxon>
        <taxon>Lamiales</taxon>
        <taxon>Orobanchaceae</taxon>
        <taxon>Buchnereae</taxon>
        <taxon>Striga</taxon>
    </lineage>
</organism>
<keyword evidence="11" id="KW-1185">Reference proteome</keyword>
<dbReference type="Pfam" id="PF09402">
    <property type="entry name" value="MSC"/>
    <property type="match status" value="1"/>
</dbReference>
<sequence length="370" mass="41911">MPKRRRPSSSPPFLNSLPSSKADFGRLIAVVSIAAVVAAACHFIASSLMRPPKPFCDSSTSDSDYWLPAASDYCEPCPSNGMCDGGKLKCVDGYRKHGKFCVEDGDINKAAEKLAKWAQNHLCEAYARLLCTGAGKCWVSEGELLNNLNEYKAREDHGMDEAVYMPAKQKALKNIRSILETKTDNHGVQEFKCPEFLANNYKPLSCVVRQWIVDHALLSISSLTLFLGCILIMSRVYHRHRLRVRAEQLYHEVCDILEEKPLVSRSVSSESEPWVVASWLRDHLLSPMERKDPFLWRKVEELVREDSRVDQYPKLVKGESKVVWEWQAEPSLSSSGKRKRIDASTPQSNERTNSSSNLQRRMRAGELHIE</sequence>
<dbReference type="AlphaFoldDB" id="A0A9N7N381"/>
<dbReference type="GO" id="GO:0071763">
    <property type="term" value="P:nuclear membrane organization"/>
    <property type="evidence" value="ECO:0007669"/>
    <property type="project" value="TreeGrafter"/>
</dbReference>
<accession>A0A9N7N381</accession>
<keyword evidence="5 8" id="KW-0472">Membrane</keyword>
<evidence type="ECO:0000256" key="2">
    <source>
        <dbReference type="ARBA" id="ARBA00022553"/>
    </source>
</evidence>
<evidence type="ECO:0000256" key="5">
    <source>
        <dbReference type="ARBA" id="ARBA00023136"/>
    </source>
</evidence>
<name>A0A9N7N381_STRHE</name>
<evidence type="ECO:0000256" key="7">
    <source>
        <dbReference type="SAM" id="MobiDB-lite"/>
    </source>
</evidence>
<dbReference type="Proteomes" id="UP001153555">
    <property type="component" value="Unassembled WGS sequence"/>
</dbReference>
<dbReference type="InterPro" id="IPR041885">
    <property type="entry name" value="MAN1_winged_helix_dom"/>
</dbReference>
<evidence type="ECO:0000256" key="8">
    <source>
        <dbReference type="SAM" id="Phobius"/>
    </source>
</evidence>
<protein>
    <recommendedName>
        <fullName evidence="9">Man1/Src1-like C-terminal domain-containing protein</fullName>
    </recommendedName>
</protein>
<dbReference type="Gene3D" id="1.10.10.1180">
    <property type="entry name" value="MAN1, winged-helix domain"/>
    <property type="match status" value="1"/>
</dbReference>
<dbReference type="PANTHER" id="PTHR47808">
    <property type="entry name" value="INNER NUCLEAR MEMBRANE PROTEIN HEH2-RELATED"/>
    <property type="match status" value="1"/>
</dbReference>
<feature type="region of interest" description="Disordered" evidence="7">
    <location>
        <begin position="332"/>
        <end position="370"/>
    </location>
</feature>